<keyword evidence="4" id="KW-1185">Reference proteome</keyword>
<evidence type="ECO:0000256" key="1">
    <source>
        <dbReference type="ARBA" id="ARBA00006484"/>
    </source>
</evidence>
<dbReference type="InterPro" id="IPR020904">
    <property type="entry name" value="Sc_DH/Rdtase_CS"/>
</dbReference>
<dbReference type="Gene3D" id="3.40.50.720">
    <property type="entry name" value="NAD(P)-binding Rossmann-like Domain"/>
    <property type="match status" value="1"/>
</dbReference>
<dbReference type="PANTHER" id="PTHR24321:SF8">
    <property type="entry name" value="ESTRADIOL 17-BETA-DEHYDROGENASE 8-RELATED"/>
    <property type="match status" value="1"/>
</dbReference>
<dbReference type="InterPro" id="IPR036291">
    <property type="entry name" value="NAD(P)-bd_dom_sf"/>
</dbReference>
<evidence type="ECO:0000256" key="2">
    <source>
        <dbReference type="ARBA" id="ARBA00023002"/>
    </source>
</evidence>
<dbReference type="GO" id="GO:0016491">
    <property type="term" value="F:oxidoreductase activity"/>
    <property type="evidence" value="ECO:0007669"/>
    <property type="project" value="UniProtKB-KW"/>
</dbReference>
<comment type="caution">
    <text evidence="3">The sequence shown here is derived from an EMBL/GenBank/DDBJ whole genome shotgun (WGS) entry which is preliminary data.</text>
</comment>
<organism evidence="3 4">
    <name type="scientific">Caenibius tardaugens NBRC 16725</name>
    <dbReference type="NCBI Taxonomy" id="1219035"/>
    <lineage>
        <taxon>Bacteria</taxon>
        <taxon>Pseudomonadati</taxon>
        <taxon>Pseudomonadota</taxon>
        <taxon>Alphaproteobacteria</taxon>
        <taxon>Sphingomonadales</taxon>
        <taxon>Erythrobacteraceae</taxon>
        <taxon>Caenibius</taxon>
    </lineage>
</organism>
<name>U2YA06_9SPHN</name>
<proteinExistence type="inferred from homology"/>
<dbReference type="CDD" id="cd05233">
    <property type="entry name" value="SDR_c"/>
    <property type="match status" value="1"/>
</dbReference>
<dbReference type="PRINTS" id="PR00080">
    <property type="entry name" value="SDRFAMILY"/>
</dbReference>
<dbReference type="SUPFAM" id="SSF51735">
    <property type="entry name" value="NAD(P)-binding Rossmann-fold domains"/>
    <property type="match status" value="1"/>
</dbReference>
<evidence type="ECO:0000313" key="3">
    <source>
        <dbReference type="EMBL" id="GAD50186.1"/>
    </source>
</evidence>
<dbReference type="eggNOG" id="COG1028">
    <property type="taxonomic scope" value="Bacteria"/>
</dbReference>
<protein>
    <submittedName>
        <fullName evidence="3">Glucose 1-dehydrogenase</fullName>
    </submittedName>
</protein>
<dbReference type="NCBIfam" id="NF006121">
    <property type="entry name" value="PRK08265.1"/>
    <property type="match status" value="1"/>
</dbReference>
<comment type="similarity">
    <text evidence="1">Belongs to the short-chain dehydrogenases/reductases (SDR) family.</text>
</comment>
<dbReference type="PANTHER" id="PTHR24321">
    <property type="entry name" value="DEHYDROGENASES, SHORT CHAIN"/>
    <property type="match status" value="1"/>
</dbReference>
<dbReference type="PRINTS" id="PR00081">
    <property type="entry name" value="GDHRDH"/>
</dbReference>
<dbReference type="AlphaFoldDB" id="U2YA06"/>
<evidence type="ECO:0000313" key="4">
    <source>
        <dbReference type="Proteomes" id="UP000016568"/>
    </source>
</evidence>
<accession>U2YA06</accession>
<dbReference type="EMBL" id="BASZ01000007">
    <property type="protein sequence ID" value="GAD50186.1"/>
    <property type="molecule type" value="Genomic_DNA"/>
</dbReference>
<dbReference type="Proteomes" id="UP000016568">
    <property type="component" value="Unassembled WGS sequence"/>
</dbReference>
<dbReference type="PROSITE" id="PS00061">
    <property type="entry name" value="ADH_SHORT"/>
    <property type="match status" value="1"/>
</dbReference>
<gene>
    <name evidence="3" type="primary">gdh</name>
    <name evidence="3" type="ORF">NT2_07_01860</name>
</gene>
<sequence length="245" mass="24962">MIGRATAAAFVAAGANVVIADIDAEGGGKAVAELGDAARFITTDVTSDAAIDACIAAGIDTFGGIDYLVNVTTSYLDNGLETSRADWLRALDIALVGAAMFAQKLAPQLIARKGAIVNFSSVSAHRAQVGRFVYPAAKAALAQLTRSQALEFAPHGVRVNAVAPGWTWSNVMDALSGGDRGKADRVGGPFHMPGRIASAEEVAGAVLFLCSDAATFISGAELPVDGGYLAMGPEGTDNPIARLAG</sequence>
<reference evidence="3 4" key="1">
    <citation type="submission" date="2013-09" db="EMBL/GenBank/DDBJ databases">
        <title>Whole genome shotgun sequence of Novosphingobium tardaugens NBRC 16725.</title>
        <authorList>
            <person name="Isaki S."/>
            <person name="Hosoyama A."/>
            <person name="Tsuchikane K."/>
            <person name="Katsumata H."/>
            <person name="Ando Y."/>
            <person name="Yamazaki S."/>
            <person name="Fujita N."/>
        </authorList>
    </citation>
    <scope>NUCLEOTIDE SEQUENCE [LARGE SCALE GENOMIC DNA]</scope>
    <source>
        <strain evidence="3 4">NBRC 16725</strain>
    </source>
</reference>
<dbReference type="InterPro" id="IPR002347">
    <property type="entry name" value="SDR_fam"/>
</dbReference>
<dbReference type="Pfam" id="PF13561">
    <property type="entry name" value="adh_short_C2"/>
    <property type="match status" value="1"/>
</dbReference>
<keyword evidence="2" id="KW-0560">Oxidoreductase</keyword>
<dbReference type="FunFam" id="3.40.50.720:FF:000084">
    <property type="entry name" value="Short-chain dehydrogenase reductase"/>
    <property type="match status" value="1"/>
</dbReference>